<name>A0A4R6BES3_9STAP</name>
<dbReference type="SUPFAM" id="SSF55347">
    <property type="entry name" value="Glyceraldehyde-3-phosphate dehydrogenase-like, C-terminal domain"/>
    <property type="match status" value="1"/>
</dbReference>
<dbReference type="PANTHER" id="PTHR43054:SF1">
    <property type="entry name" value="SCYLLO-INOSITOL 2-DEHYDROGENASE (NADP(+)) IOLU"/>
    <property type="match status" value="1"/>
</dbReference>
<dbReference type="Pfam" id="PF22725">
    <property type="entry name" value="GFO_IDH_MocA_C3"/>
    <property type="match status" value="1"/>
</dbReference>
<dbReference type="GO" id="GO:0000166">
    <property type="term" value="F:nucleotide binding"/>
    <property type="evidence" value="ECO:0007669"/>
    <property type="project" value="InterPro"/>
</dbReference>
<dbReference type="RefSeq" id="WP_133431518.1">
    <property type="nucleotide sequence ID" value="NZ_CP092172.1"/>
</dbReference>
<evidence type="ECO:0000313" key="3">
    <source>
        <dbReference type="EMBL" id="TDL98279.1"/>
    </source>
</evidence>
<accession>A0A4R6BES3</accession>
<dbReference type="SUPFAM" id="SSF51735">
    <property type="entry name" value="NAD(P)-binding Rossmann-fold domains"/>
    <property type="match status" value="1"/>
</dbReference>
<dbReference type="Proteomes" id="UP000295310">
    <property type="component" value="Unassembled WGS sequence"/>
</dbReference>
<feature type="domain" description="Gfo/Idh/MocA-like oxidoreductase N-terminal" evidence="1">
    <location>
        <begin position="2"/>
        <end position="118"/>
    </location>
</feature>
<evidence type="ECO:0000259" key="1">
    <source>
        <dbReference type="Pfam" id="PF01408"/>
    </source>
</evidence>
<dbReference type="EMBL" id="SCWA01000005">
    <property type="protein sequence ID" value="TDL98279.1"/>
    <property type="molecule type" value="Genomic_DNA"/>
</dbReference>
<evidence type="ECO:0000259" key="2">
    <source>
        <dbReference type="Pfam" id="PF22725"/>
    </source>
</evidence>
<dbReference type="InterPro" id="IPR055170">
    <property type="entry name" value="GFO_IDH_MocA-like_dom"/>
</dbReference>
<dbReference type="InterPro" id="IPR036291">
    <property type="entry name" value="NAD(P)-bd_dom_sf"/>
</dbReference>
<sequence>MRLGIVGTNWITDRMITAGRTIEGFEVTAVYSRTAERATAFAATYDIKHRFTDWQAFIVSDSYDAVYIATPNLLHAEQTMAALNAKKHVLCEKPLTLTAAEGQALFDCAKQNDVILMEAMKSTEAAAFNQLEKWLNDIGTIRRVNFHYNQYSSRYDKLKAGVVENAFRPELGNGALTDLGVYTIAPLVRLFGLPLSVSAELHRLSTGADGQGTVIAKYSEMTAVLSFSKIINSYLPSEIIGEDGILTIDKISAPAIIKKYNRQGEEIERFEHHAQPMSYEIKTFMDACQSGSIHSSKEQMSMDTLRMLEIIKREAKIHE</sequence>
<dbReference type="Pfam" id="PF01408">
    <property type="entry name" value="GFO_IDH_MocA"/>
    <property type="match status" value="1"/>
</dbReference>
<evidence type="ECO:0000313" key="4">
    <source>
        <dbReference type="Proteomes" id="UP000295310"/>
    </source>
</evidence>
<organism evidence="3 4">
    <name type="scientific">Macrococcus brunensis</name>
    <dbReference type="NCBI Taxonomy" id="198483"/>
    <lineage>
        <taxon>Bacteria</taxon>
        <taxon>Bacillati</taxon>
        <taxon>Bacillota</taxon>
        <taxon>Bacilli</taxon>
        <taxon>Bacillales</taxon>
        <taxon>Staphylococcaceae</taxon>
        <taxon>Macrococcus</taxon>
    </lineage>
</organism>
<dbReference type="OrthoDB" id="9815825at2"/>
<feature type="domain" description="GFO/IDH/MocA-like oxidoreductase" evidence="2">
    <location>
        <begin position="137"/>
        <end position="246"/>
    </location>
</feature>
<gene>
    <name evidence="3" type="ORF">ERX27_03850</name>
</gene>
<comment type="caution">
    <text evidence="3">The sequence shown here is derived from an EMBL/GenBank/DDBJ whole genome shotgun (WGS) entry which is preliminary data.</text>
</comment>
<dbReference type="InterPro" id="IPR000683">
    <property type="entry name" value="Gfo/Idh/MocA-like_OxRdtase_N"/>
</dbReference>
<dbReference type="Gene3D" id="3.30.360.10">
    <property type="entry name" value="Dihydrodipicolinate Reductase, domain 2"/>
    <property type="match status" value="1"/>
</dbReference>
<reference evidence="3 4" key="1">
    <citation type="submission" date="2019-01" db="EMBL/GenBank/DDBJ databases">
        <title>Draft genome sequences of the type strains of six Macrococcus species.</title>
        <authorList>
            <person name="Mazhar S."/>
            <person name="Altermann E."/>
            <person name="Hill C."/>
            <person name="Mcauliffe O."/>
        </authorList>
    </citation>
    <scope>NUCLEOTIDE SEQUENCE [LARGE SCALE GENOMIC DNA]</scope>
    <source>
        <strain evidence="3 4">CCM4811</strain>
    </source>
</reference>
<proteinExistence type="predicted"/>
<dbReference type="AlphaFoldDB" id="A0A4R6BES3"/>
<keyword evidence="4" id="KW-1185">Reference proteome</keyword>
<dbReference type="Gene3D" id="3.40.50.720">
    <property type="entry name" value="NAD(P)-binding Rossmann-like Domain"/>
    <property type="match status" value="1"/>
</dbReference>
<dbReference type="PANTHER" id="PTHR43054">
    <property type="match status" value="1"/>
</dbReference>
<protein>
    <submittedName>
        <fullName evidence="3">Gfo/Idh/MocA family oxidoreductase</fullName>
    </submittedName>
</protein>